<evidence type="ECO:0000256" key="1">
    <source>
        <dbReference type="SAM" id="MobiDB-lite"/>
    </source>
</evidence>
<evidence type="ECO:0000313" key="3">
    <source>
        <dbReference type="Proteomes" id="UP000317650"/>
    </source>
</evidence>
<proteinExistence type="predicted"/>
<keyword evidence="3" id="KW-1185">Reference proteome</keyword>
<dbReference type="AlphaFoldDB" id="A0A4S8IA44"/>
<feature type="region of interest" description="Disordered" evidence="1">
    <location>
        <begin position="24"/>
        <end position="79"/>
    </location>
</feature>
<organism evidence="2 3">
    <name type="scientific">Musa balbisiana</name>
    <name type="common">Banana</name>
    <dbReference type="NCBI Taxonomy" id="52838"/>
    <lineage>
        <taxon>Eukaryota</taxon>
        <taxon>Viridiplantae</taxon>
        <taxon>Streptophyta</taxon>
        <taxon>Embryophyta</taxon>
        <taxon>Tracheophyta</taxon>
        <taxon>Spermatophyta</taxon>
        <taxon>Magnoliopsida</taxon>
        <taxon>Liliopsida</taxon>
        <taxon>Zingiberales</taxon>
        <taxon>Musaceae</taxon>
        <taxon>Musa</taxon>
    </lineage>
</organism>
<accession>A0A4S8IA44</accession>
<evidence type="ECO:0000313" key="2">
    <source>
        <dbReference type="EMBL" id="THU44821.1"/>
    </source>
</evidence>
<gene>
    <name evidence="2" type="ORF">C4D60_Mb02t11390</name>
</gene>
<dbReference type="Proteomes" id="UP000317650">
    <property type="component" value="Chromosome 2"/>
</dbReference>
<dbReference type="EMBL" id="PYDT01000011">
    <property type="protein sequence ID" value="THU44821.1"/>
    <property type="molecule type" value="Genomic_DNA"/>
</dbReference>
<reference evidence="2 3" key="1">
    <citation type="journal article" date="2019" name="Nat. Plants">
        <title>Genome sequencing of Musa balbisiana reveals subgenome evolution and function divergence in polyploid bananas.</title>
        <authorList>
            <person name="Yao X."/>
        </authorList>
    </citation>
    <scope>NUCLEOTIDE SEQUENCE [LARGE SCALE GENOMIC DNA]</scope>
    <source>
        <strain evidence="3">cv. DH-PKW</strain>
        <tissue evidence="2">Leaves</tissue>
    </source>
</reference>
<protein>
    <submittedName>
        <fullName evidence="2">Uncharacterized protein</fullName>
    </submittedName>
</protein>
<name>A0A4S8IA44_MUSBA</name>
<sequence>MTNWSVLFRKVDEVFQPFKARNPVADTEAWSRAPRRSNQQKKSLHDAATGTGNLDHPLHPRSCTMQTTGASGFEDSRLS</sequence>
<comment type="caution">
    <text evidence="2">The sequence shown here is derived from an EMBL/GenBank/DDBJ whole genome shotgun (WGS) entry which is preliminary data.</text>
</comment>